<keyword evidence="2" id="KW-0677">Repeat</keyword>
<organism evidence="5 6">
    <name type="scientific">Phellinidium pouzarii</name>
    <dbReference type="NCBI Taxonomy" id="167371"/>
    <lineage>
        <taxon>Eukaryota</taxon>
        <taxon>Fungi</taxon>
        <taxon>Dikarya</taxon>
        <taxon>Basidiomycota</taxon>
        <taxon>Agaricomycotina</taxon>
        <taxon>Agaricomycetes</taxon>
        <taxon>Hymenochaetales</taxon>
        <taxon>Hymenochaetaceae</taxon>
        <taxon>Phellinidium</taxon>
    </lineage>
</organism>
<dbReference type="Pfam" id="PF01738">
    <property type="entry name" value="DLH"/>
    <property type="match status" value="1"/>
</dbReference>
<feature type="compositionally biased region" description="Basic and acidic residues" evidence="3">
    <location>
        <begin position="101"/>
        <end position="112"/>
    </location>
</feature>
<dbReference type="Gene3D" id="3.80.10.10">
    <property type="entry name" value="Ribonuclease Inhibitor"/>
    <property type="match status" value="1"/>
</dbReference>
<dbReference type="Gene3D" id="3.40.50.1820">
    <property type="entry name" value="alpha/beta hydrolase"/>
    <property type="match status" value="1"/>
</dbReference>
<sequence length="851" mass="93926">MARDITTSDFRKINARDMMPKTSDAYIHGVEYDPFGSSPPSSPNSFTVDSSPPSSPGVYALEHYFHGTFINDDDDDDEDGVDRYGHIGGDGLDGGNALGLHDMKGKEKENQHEVAPAAAAHAPAHPFSASTRAVKRPPRYDKDSSRVKVKRQRHGEPYFQDQTEPGHGSGNIQKSSDARLRVSFDLCFDPFPAAHREGIYERGAYLHDAYPSMDAEMEEDTDTGVSTDVLRSFDPEHALWEETIAQAVDGAECKIDLSGQGLTYIPPRIADLSNLVVFRDSAASSREDASRRTFSKTNSLVFGAGKLGMREDEIHLFLGNNKIAMLPNELFNLDALVTLSLRGNVLTELPPQIGQLRNLRELNVAYNRLRYLPSEIMNLKLTSLAVDPNPFMENPYPSKESSKHRWFGPTERRFTIPPFSELALRVLLAPAYKDNSLMRPTTAKTRQRTVLETLYDLPIPTDYDISPALREALSSCIPGSIASLMSAGATPYSSSQISQQQSNGSDCRACVSECPSLRHLIVSGEAEYRKPVFVAHAEERLSWEKEVAGQKVGGETGIPVRWRGCCAGCLDHLETAAPEDKGWERGDIKSSSGKGILHSDDPTSDAMCVIHNQDAHCDYEGVTHEGESTGKIETINGVRTYVAIPPADCDYPKEKALLFLPDVYGLELLNARLLTYIPDYLNNDPVPNDHLNGTFKIADWFPNHGADKTRPPLDEVIKGLNERGITTFGATGYCFGARYAFDLAFDKVIKVIAVSHPSLLQVPEDLINIKNTKVPVLINSCEFDSQYPPNWQTKGDEVLGGGNTEAEKYKRNYFAGCTHGFAVRGDLSNSVVREGKEGAFKASVEWFAKHL</sequence>
<dbReference type="OrthoDB" id="660555at2759"/>
<feature type="compositionally biased region" description="Gly residues" evidence="3">
    <location>
        <begin position="86"/>
        <end position="97"/>
    </location>
</feature>
<dbReference type="GO" id="GO:0016787">
    <property type="term" value="F:hydrolase activity"/>
    <property type="evidence" value="ECO:0007669"/>
    <property type="project" value="InterPro"/>
</dbReference>
<dbReference type="SMART" id="SM00369">
    <property type="entry name" value="LRR_TYP"/>
    <property type="match status" value="2"/>
</dbReference>
<evidence type="ECO:0000256" key="1">
    <source>
        <dbReference type="ARBA" id="ARBA00022614"/>
    </source>
</evidence>
<dbReference type="InterPro" id="IPR032675">
    <property type="entry name" value="LRR_dom_sf"/>
</dbReference>
<evidence type="ECO:0000313" key="6">
    <source>
        <dbReference type="Proteomes" id="UP000308199"/>
    </source>
</evidence>
<name>A0A4V6S186_9AGAM</name>
<feature type="region of interest" description="Disordered" evidence="3">
    <location>
        <begin position="70"/>
        <end position="174"/>
    </location>
</feature>
<dbReference type="InterPro" id="IPR003591">
    <property type="entry name" value="Leu-rich_rpt_typical-subtyp"/>
</dbReference>
<dbReference type="Proteomes" id="UP000308199">
    <property type="component" value="Unassembled WGS sequence"/>
</dbReference>
<feature type="compositionally biased region" description="Low complexity" evidence="3">
    <location>
        <begin position="115"/>
        <end position="126"/>
    </location>
</feature>
<dbReference type="InterPro" id="IPR029058">
    <property type="entry name" value="AB_hydrolase_fold"/>
</dbReference>
<feature type="compositionally biased region" description="Acidic residues" evidence="3">
    <location>
        <begin position="71"/>
        <end position="80"/>
    </location>
</feature>
<dbReference type="EMBL" id="SGPK01000107">
    <property type="protein sequence ID" value="THH08253.1"/>
    <property type="molecule type" value="Genomic_DNA"/>
</dbReference>
<keyword evidence="6" id="KW-1185">Reference proteome</keyword>
<dbReference type="SUPFAM" id="SSF52058">
    <property type="entry name" value="L domain-like"/>
    <property type="match status" value="1"/>
</dbReference>
<dbReference type="InterPro" id="IPR002925">
    <property type="entry name" value="Dienelactn_hydro"/>
</dbReference>
<feature type="domain" description="Dienelactone hydrolase" evidence="4">
    <location>
        <begin position="706"/>
        <end position="850"/>
    </location>
</feature>
<accession>A0A4V6S186</accession>
<gene>
    <name evidence="5" type="ORF">EW145_g2824</name>
</gene>
<dbReference type="PANTHER" id="PTHR17630">
    <property type="entry name" value="DIENELACTONE HYDROLASE"/>
    <property type="match status" value="1"/>
</dbReference>
<evidence type="ECO:0000313" key="5">
    <source>
        <dbReference type="EMBL" id="THH08253.1"/>
    </source>
</evidence>
<protein>
    <recommendedName>
        <fullName evidence="4">Dienelactone hydrolase domain-containing protein</fullName>
    </recommendedName>
</protein>
<feature type="region of interest" description="Disordered" evidence="3">
    <location>
        <begin position="30"/>
        <end position="54"/>
    </location>
</feature>
<keyword evidence="1" id="KW-0433">Leucine-rich repeat</keyword>
<dbReference type="PANTHER" id="PTHR17630:SF44">
    <property type="entry name" value="PROTEIN AIM2"/>
    <property type="match status" value="1"/>
</dbReference>
<evidence type="ECO:0000256" key="3">
    <source>
        <dbReference type="SAM" id="MobiDB-lite"/>
    </source>
</evidence>
<evidence type="ECO:0000256" key="2">
    <source>
        <dbReference type="ARBA" id="ARBA00022737"/>
    </source>
</evidence>
<reference evidence="5 6" key="1">
    <citation type="submission" date="2019-02" db="EMBL/GenBank/DDBJ databases">
        <title>Genome sequencing of the rare red list fungi Phellinidium pouzarii.</title>
        <authorList>
            <person name="Buettner E."/>
            <person name="Kellner H."/>
        </authorList>
    </citation>
    <scope>NUCLEOTIDE SEQUENCE [LARGE SCALE GENOMIC DNA]</scope>
    <source>
        <strain evidence="5 6">DSM 108285</strain>
    </source>
</reference>
<proteinExistence type="predicted"/>
<comment type="caution">
    <text evidence="5">The sequence shown here is derived from an EMBL/GenBank/DDBJ whole genome shotgun (WGS) entry which is preliminary data.</text>
</comment>
<dbReference type="AlphaFoldDB" id="A0A4V6S186"/>
<evidence type="ECO:0000259" key="4">
    <source>
        <dbReference type="Pfam" id="PF01738"/>
    </source>
</evidence>
<dbReference type="SUPFAM" id="SSF53474">
    <property type="entry name" value="alpha/beta-Hydrolases"/>
    <property type="match status" value="1"/>
</dbReference>